<proteinExistence type="predicted"/>
<sequence>MVQLEVQFLVELRDGNMLNLKGLIHGREK</sequence>
<evidence type="ECO:0000313" key="1">
    <source>
        <dbReference type="EMBL" id="MPN11818.1"/>
    </source>
</evidence>
<dbReference type="AlphaFoldDB" id="A0A645FBT1"/>
<dbReference type="EMBL" id="VSSQ01058085">
    <property type="protein sequence ID" value="MPN11818.1"/>
    <property type="molecule type" value="Genomic_DNA"/>
</dbReference>
<comment type="caution">
    <text evidence="1">The sequence shown here is derived from an EMBL/GenBank/DDBJ whole genome shotgun (WGS) entry which is preliminary data.</text>
</comment>
<name>A0A645FBT1_9ZZZZ</name>
<reference evidence="1" key="1">
    <citation type="submission" date="2019-08" db="EMBL/GenBank/DDBJ databases">
        <authorList>
            <person name="Kucharzyk K."/>
            <person name="Murdoch R.W."/>
            <person name="Higgins S."/>
            <person name="Loffler F."/>
        </authorList>
    </citation>
    <scope>NUCLEOTIDE SEQUENCE</scope>
</reference>
<gene>
    <name evidence="1" type="ORF">SDC9_159126</name>
</gene>
<organism evidence="1">
    <name type="scientific">bioreactor metagenome</name>
    <dbReference type="NCBI Taxonomy" id="1076179"/>
    <lineage>
        <taxon>unclassified sequences</taxon>
        <taxon>metagenomes</taxon>
        <taxon>ecological metagenomes</taxon>
    </lineage>
</organism>
<protein>
    <submittedName>
        <fullName evidence="1">Uncharacterized protein</fullName>
    </submittedName>
</protein>
<accession>A0A645FBT1</accession>